<evidence type="ECO:0000256" key="4">
    <source>
        <dbReference type="ARBA" id="ARBA00022771"/>
    </source>
</evidence>
<evidence type="ECO:0000256" key="1">
    <source>
        <dbReference type="ARBA" id="ARBA00005797"/>
    </source>
</evidence>
<dbReference type="PANTHER" id="PTHR16079:SF4">
    <property type="entry name" value="E3 UBIQUITIN-PROTEIN LIGASE CHFR"/>
    <property type="match status" value="1"/>
</dbReference>
<evidence type="ECO:0000256" key="3">
    <source>
        <dbReference type="ARBA" id="ARBA00022723"/>
    </source>
</evidence>
<dbReference type="SUPFAM" id="SSF49879">
    <property type="entry name" value="SMAD/FHA domain"/>
    <property type="match status" value="1"/>
</dbReference>
<comment type="similarity">
    <text evidence="1">Belongs to the CHFR family.</text>
</comment>
<dbReference type="InterPro" id="IPR017907">
    <property type="entry name" value="Znf_RING_CS"/>
</dbReference>
<dbReference type="InterPro" id="IPR000253">
    <property type="entry name" value="FHA_dom"/>
</dbReference>
<keyword evidence="3" id="KW-0479">Metal-binding</keyword>
<keyword evidence="5" id="KW-0862">Zinc</keyword>
<dbReference type="CDD" id="cd22672">
    <property type="entry name" value="FHA_CHFR"/>
    <property type="match status" value="1"/>
</dbReference>
<organism evidence="10 11">
    <name type="scientific">Tegillarca granosa</name>
    <name type="common">Malaysian cockle</name>
    <name type="synonym">Anadara granosa</name>
    <dbReference type="NCBI Taxonomy" id="220873"/>
    <lineage>
        <taxon>Eukaryota</taxon>
        <taxon>Metazoa</taxon>
        <taxon>Spiralia</taxon>
        <taxon>Lophotrochozoa</taxon>
        <taxon>Mollusca</taxon>
        <taxon>Bivalvia</taxon>
        <taxon>Autobranchia</taxon>
        <taxon>Pteriomorphia</taxon>
        <taxon>Arcoida</taxon>
        <taxon>Arcoidea</taxon>
        <taxon>Arcidae</taxon>
        <taxon>Tegillarca</taxon>
    </lineage>
</organism>
<feature type="region of interest" description="Disordered" evidence="7">
    <location>
        <begin position="164"/>
        <end position="257"/>
    </location>
</feature>
<dbReference type="Gene3D" id="3.30.40.10">
    <property type="entry name" value="Zinc/RING finger domain, C3HC4 (zinc finger)"/>
    <property type="match status" value="1"/>
</dbReference>
<feature type="compositionally biased region" description="Acidic residues" evidence="7">
    <location>
        <begin position="364"/>
        <end position="373"/>
    </location>
</feature>
<evidence type="ECO:0000313" key="11">
    <source>
        <dbReference type="Proteomes" id="UP001217089"/>
    </source>
</evidence>
<proteinExistence type="inferred from homology"/>
<accession>A0ABQ9F798</accession>
<dbReference type="InterPro" id="IPR001841">
    <property type="entry name" value="Znf_RING"/>
</dbReference>
<dbReference type="Pfam" id="PF13923">
    <property type="entry name" value="zf-C3HC4_2"/>
    <property type="match status" value="1"/>
</dbReference>
<dbReference type="PANTHER" id="PTHR16079">
    <property type="entry name" value="UBIQUITIN LIGASE PROTEIN CHFR"/>
    <property type="match status" value="1"/>
</dbReference>
<keyword evidence="4 6" id="KW-0863">Zinc-finger</keyword>
<feature type="compositionally biased region" description="Basic and acidic residues" evidence="7">
    <location>
        <begin position="167"/>
        <end position="178"/>
    </location>
</feature>
<dbReference type="InterPro" id="IPR052256">
    <property type="entry name" value="E3_ubiquitin-ligase_CHFR"/>
</dbReference>
<evidence type="ECO:0000313" key="10">
    <source>
        <dbReference type="EMBL" id="KAJ8312086.1"/>
    </source>
</evidence>
<evidence type="ECO:0000256" key="6">
    <source>
        <dbReference type="PROSITE-ProRule" id="PRU00175"/>
    </source>
</evidence>
<sequence length="373" mass="42515">MSSQQPGYLNCLLKNTHVKMTSEAEDAWAQLVSVTDIESSPIPLVKEKYTIGRGVDCDVSLSENKLVSTRHCYIEKDEDGKIWLNDTSTNGTLLNLNTKLSKGDKRELQHGDEFYIVYKKNDAEKNVGYMYQDLQELQREEEATQEYSSDIADATLVDDEVNMVDSSPERCGQKRPADDETDFQPENKKQRKDTEKSEIKPEKSDSFGKLKKDQDKPIVKETKDMEEMIKESKDSAEKGKASSSGENKDKTTGAATKGSDEIEEALLCIICQELLHDCISLQPCMHSFCSGCYSEWMDRSNECPSCRMKVERINKNHIVNNLIEAYLKEHPDKKRSEEDLKELDAKNKITRDMLYPGKKKEGDYTDSSEYEDS</sequence>
<evidence type="ECO:0000256" key="2">
    <source>
        <dbReference type="ARBA" id="ARBA00017908"/>
    </source>
</evidence>
<dbReference type="SMART" id="SM00240">
    <property type="entry name" value="FHA"/>
    <property type="match status" value="1"/>
</dbReference>
<evidence type="ECO:0000259" key="9">
    <source>
        <dbReference type="PROSITE" id="PS50089"/>
    </source>
</evidence>
<name>A0ABQ9F798_TEGGR</name>
<reference evidence="10 11" key="1">
    <citation type="submission" date="2022-12" db="EMBL/GenBank/DDBJ databases">
        <title>Chromosome-level genome of Tegillarca granosa.</title>
        <authorList>
            <person name="Kim J."/>
        </authorList>
    </citation>
    <scope>NUCLEOTIDE SEQUENCE [LARGE SCALE GENOMIC DNA]</scope>
    <source>
        <strain evidence="10">Teg-2019</strain>
        <tissue evidence="10">Adductor muscle</tissue>
    </source>
</reference>
<dbReference type="PROSITE" id="PS50006">
    <property type="entry name" value="FHA_DOMAIN"/>
    <property type="match status" value="1"/>
</dbReference>
<dbReference type="InterPro" id="IPR013083">
    <property type="entry name" value="Znf_RING/FYVE/PHD"/>
</dbReference>
<comment type="caution">
    <text evidence="10">The sequence shown here is derived from an EMBL/GenBank/DDBJ whole genome shotgun (WGS) entry which is preliminary data.</text>
</comment>
<evidence type="ECO:0000256" key="5">
    <source>
        <dbReference type="ARBA" id="ARBA00022833"/>
    </source>
</evidence>
<dbReference type="PROSITE" id="PS50089">
    <property type="entry name" value="ZF_RING_2"/>
    <property type="match status" value="1"/>
</dbReference>
<dbReference type="SUPFAM" id="SSF57850">
    <property type="entry name" value="RING/U-box"/>
    <property type="match status" value="1"/>
</dbReference>
<dbReference type="EMBL" id="JARBDR010000440">
    <property type="protein sequence ID" value="KAJ8312086.1"/>
    <property type="molecule type" value="Genomic_DNA"/>
</dbReference>
<feature type="region of interest" description="Disordered" evidence="7">
    <location>
        <begin position="354"/>
        <end position="373"/>
    </location>
</feature>
<dbReference type="PROSITE" id="PS00518">
    <property type="entry name" value="ZF_RING_1"/>
    <property type="match status" value="1"/>
</dbReference>
<feature type="compositionally biased region" description="Basic and acidic residues" evidence="7">
    <location>
        <begin position="185"/>
        <end position="251"/>
    </location>
</feature>
<evidence type="ECO:0000259" key="8">
    <source>
        <dbReference type="PROSITE" id="PS50006"/>
    </source>
</evidence>
<gene>
    <name evidence="10" type="ORF">KUTeg_009459</name>
</gene>
<dbReference type="SMART" id="SM00184">
    <property type="entry name" value="RING"/>
    <property type="match status" value="1"/>
</dbReference>
<protein>
    <recommendedName>
        <fullName evidence="2">E3 ubiquitin-protein ligase CHFR</fullName>
    </recommendedName>
</protein>
<keyword evidence="11" id="KW-1185">Reference proteome</keyword>
<dbReference type="CDD" id="cd16503">
    <property type="entry name" value="RING-HC_CHFR"/>
    <property type="match status" value="1"/>
</dbReference>
<dbReference type="InterPro" id="IPR008984">
    <property type="entry name" value="SMAD_FHA_dom_sf"/>
</dbReference>
<dbReference type="Proteomes" id="UP001217089">
    <property type="component" value="Unassembled WGS sequence"/>
</dbReference>
<dbReference type="Gene3D" id="2.60.200.20">
    <property type="match status" value="1"/>
</dbReference>
<feature type="domain" description="FHA" evidence="8">
    <location>
        <begin position="49"/>
        <end position="95"/>
    </location>
</feature>
<feature type="domain" description="RING-type" evidence="9">
    <location>
        <begin position="268"/>
        <end position="307"/>
    </location>
</feature>
<dbReference type="Pfam" id="PF00498">
    <property type="entry name" value="FHA"/>
    <property type="match status" value="1"/>
</dbReference>
<evidence type="ECO:0000256" key="7">
    <source>
        <dbReference type="SAM" id="MobiDB-lite"/>
    </source>
</evidence>